<keyword evidence="6" id="KW-0735">Signal-anchor</keyword>
<evidence type="ECO:0000256" key="4">
    <source>
        <dbReference type="ARBA" id="ARBA00022679"/>
    </source>
</evidence>
<evidence type="ECO:0000256" key="5">
    <source>
        <dbReference type="ARBA" id="ARBA00022692"/>
    </source>
</evidence>
<evidence type="ECO:0000256" key="9">
    <source>
        <dbReference type="ARBA" id="ARBA00023136"/>
    </source>
</evidence>
<dbReference type="GO" id="GO:0000139">
    <property type="term" value="C:Golgi membrane"/>
    <property type="evidence" value="ECO:0007669"/>
    <property type="project" value="UniProtKB-SubCell"/>
</dbReference>
<dbReference type="PANTHER" id="PTHR11214">
    <property type="entry name" value="BETA-1,3-N-ACETYLGLUCOSAMINYLTRANSFERASE"/>
    <property type="match status" value="1"/>
</dbReference>
<keyword evidence="9" id="KW-0472">Membrane</keyword>
<keyword evidence="12" id="KW-1185">Reference proteome</keyword>
<evidence type="ECO:0000256" key="7">
    <source>
        <dbReference type="ARBA" id="ARBA00022989"/>
    </source>
</evidence>
<evidence type="ECO:0000256" key="3">
    <source>
        <dbReference type="ARBA" id="ARBA00022676"/>
    </source>
</evidence>
<accession>A0A914VJM7</accession>
<comment type="similarity">
    <text evidence="2 11">Belongs to the glycosyltransferase 31 family.</text>
</comment>
<keyword evidence="3 11" id="KW-0328">Glycosyltransferase</keyword>
<evidence type="ECO:0000256" key="11">
    <source>
        <dbReference type="RuleBase" id="RU363063"/>
    </source>
</evidence>
<dbReference type="FunFam" id="3.90.550.50:FF:000001">
    <property type="entry name" value="Hexosyltransferase"/>
    <property type="match status" value="1"/>
</dbReference>
<dbReference type="PANTHER" id="PTHR11214:SF364">
    <property type="entry name" value="HEXOSYLTRANSFERASE"/>
    <property type="match status" value="1"/>
</dbReference>
<evidence type="ECO:0000256" key="8">
    <source>
        <dbReference type="ARBA" id="ARBA00023034"/>
    </source>
</evidence>
<name>A0A914VJM7_9BILA</name>
<dbReference type="AlphaFoldDB" id="A0A914VJM7"/>
<organism evidence="12 13">
    <name type="scientific">Plectus sambesii</name>
    <dbReference type="NCBI Taxonomy" id="2011161"/>
    <lineage>
        <taxon>Eukaryota</taxon>
        <taxon>Metazoa</taxon>
        <taxon>Ecdysozoa</taxon>
        <taxon>Nematoda</taxon>
        <taxon>Chromadorea</taxon>
        <taxon>Plectida</taxon>
        <taxon>Plectina</taxon>
        <taxon>Plectoidea</taxon>
        <taxon>Plectidae</taxon>
        <taxon>Plectus</taxon>
    </lineage>
</organism>
<proteinExistence type="inferred from homology"/>
<evidence type="ECO:0000256" key="6">
    <source>
        <dbReference type="ARBA" id="ARBA00022968"/>
    </source>
</evidence>
<sequence>TKTAVVFALGYTTNVSMQAAVTRESKSYRDIVQEDYIDSYKNLTYKGIMWLKFASEYCPQAQYVLKVDDDIFVNIFNLVGHLGRMAKHKSHPPKSVICLVWYGMVVNRDVNNKWYVSKEEYANDTFPPYCSGSAYIITRDLIRPMYEQSFKIKFMWVDDWYITGALIEALHVEHTSIASLYVLAAAEIRERLVDGYALFGHVGSMNQRAALWKDVLKQKGMEVA</sequence>
<evidence type="ECO:0000256" key="1">
    <source>
        <dbReference type="ARBA" id="ARBA00004323"/>
    </source>
</evidence>
<dbReference type="Proteomes" id="UP000887566">
    <property type="component" value="Unplaced"/>
</dbReference>
<dbReference type="InterPro" id="IPR002659">
    <property type="entry name" value="Glyco_trans_31"/>
</dbReference>
<evidence type="ECO:0000256" key="2">
    <source>
        <dbReference type="ARBA" id="ARBA00008661"/>
    </source>
</evidence>
<dbReference type="Pfam" id="PF01762">
    <property type="entry name" value="Galactosyl_T"/>
    <property type="match status" value="1"/>
</dbReference>
<reference evidence="13" key="1">
    <citation type="submission" date="2022-11" db="UniProtKB">
        <authorList>
            <consortium name="WormBaseParasite"/>
        </authorList>
    </citation>
    <scope>IDENTIFICATION</scope>
</reference>
<keyword evidence="7" id="KW-1133">Transmembrane helix</keyword>
<dbReference type="EC" id="2.4.1.-" evidence="11"/>
<comment type="subcellular location">
    <subcellularLocation>
        <location evidence="1 11">Golgi apparatus membrane</location>
        <topology evidence="1 11">Single-pass type II membrane protein</topology>
    </subcellularLocation>
</comment>
<keyword evidence="4" id="KW-0808">Transferase</keyword>
<dbReference type="GO" id="GO:0016758">
    <property type="term" value="F:hexosyltransferase activity"/>
    <property type="evidence" value="ECO:0007669"/>
    <property type="project" value="InterPro"/>
</dbReference>
<keyword evidence="10" id="KW-0325">Glycoprotein</keyword>
<keyword evidence="8 11" id="KW-0333">Golgi apparatus</keyword>
<dbReference type="WBParaSite" id="PSAMB.scaffold2094size25473.g16267.t1">
    <property type="protein sequence ID" value="PSAMB.scaffold2094size25473.g16267.t1"/>
    <property type="gene ID" value="PSAMB.scaffold2094size25473.g16267"/>
</dbReference>
<evidence type="ECO:0000256" key="10">
    <source>
        <dbReference type="ARBA" id="ARBA00023180"/>
    </source>
</evidence>
<dbReference type="GO" id="GO:0006493">
    <property type="term" value="P:protein O-linked glycosylation"/>
    <property type="evidence" value="ECO:0007669"/>
    <property type="project" value="TreeGrafter"/>
</dbReference>
<dbReference type="Gene3D" id="3.90.550.50">
    <property type="match status" value="1"/>
</dbReference>
<keyword evidence="5" id="KW-0812">Transmembrane</keyword>
<evidence type="ECO:0000313" key="13">
    <source>
        <dbReference type="WBParaSite" id="PSAMB.scaffold2094size25473.g16267.t1"/>
    </source>
</evidence>
<protein>
    <recommendedName>
        <fullName evidence="11">Hexosyltransferase</fullName>
        <ecNumber evidence="11">2.4.1.-</ecNumber>
    </recommendedName>
</protein>
<evidence type="ECO:0000313" key="12">
    <source>
        <dbReference type="Proteomes" id="UP000887566"/>
    </source>
</evidence>